<comment type="caution">
    <text evidence="1">The sequence shown here is derived from an EMBL/GenBank/DDBJ whole genome shotgun (WGS) entry which is preliminary data.</text>
</comment>
<dbReference type="AlphaFoldDB" id="W1YR12"/>
<feature type="non-terminal residue" evidence="1">
    <location>
        <position position="100"/>
    </location>
</feature>
<sequence>DDGLNFAWLAHGASGVVSVVAHADAHSWREMVAEVDAGDLPGARAVAQRMRPLTAAIMGGGQGAVMAKEALELQGRIPTATVRLPLVRAEASQVEALRQV</sequence>
<protein>
    <submittedName>
        <fullName evidence="1">Dihydrodipicolinate synthase</fullName>
    </submittedName>
</protein>
<dbReference type="Pfam" id="PF00701">
    <property type="entry name" value="DHDPS"/>
    <property type="match status" value="1"/>
</dbReference>
<name>W1YR12_9ZZZZ</name>
<dbReference type="InterPro" id="IPR013785">
    <property type="entry name" value="Aldolase_TIM"/>
</dbReference>
<dbReference type="SUPFAM" id="SSF51569">
    <property type="entry name" value="Aldolase"/>
    <property type="match status" value="1"/>
</dbReference>
<evidence type="ECO:0000313" key="1">
    <source>
        <dbReference type="EMBL" id="ETJ43609.1"/>
    </source>
</evidence>
<dbReference type="Gene3D" id="3.20.20.70">
    <property type="entry name" value="Aldolase class I"/>
    <property type="match status" value="1"/>
</dbReference>
<accession>W1YR12</accession>
<dbReference type="GO" id="GO:0016829">
    <property type="term" value="F:lyase activity"/>
    <property type="evidence" value="ECO:0007669"/>
    <property type="project" value="InterPro"/>
</dbReference>
<dbReference type="InterPro" id="IPR002220">
    <property type="entry name" value="DapA-like"/>
</dbReference>
<reference evidence="1" key="1">
    <citation type="submission" date="2013-12" db="EMBL/GenBank/DDBJ databases">
        <title>A Varibaculum cambriense genome reconstructed from a premature infant gut community with otherwise low bacterial novelty that shifts toward anaerobic metabolism during the third week of life.</title>
        <authorList>
            <person name="Brown C.T."/>
            <person name="Sharon I."/>
            <person name="Thomas B.C."/>
            <person name="Castelle C.J."/>
            <person name="Morowitz M.J."/>
            <person name="Banfield J.F."/>
        </authorList>
    </citation>
    <scope>NUCLEOTIDE SEQUENCE</scope>
</reference>
<organism evidence="1">
    <name type="scientific">human gut metagenome</name>
    <dbReference type="NCBI Taxonomy" id="408170"/>
    <lineage>
        <taxon>unclassified sequences</taxon>
        <taxon>metagenomes</taxon>
        <taxon>organismal metagenomes</taxon>
    </lineage>
</organism>
<gene>
    <name evidence="1" type="ORF">Q604_UNBC02384G0001</name>
</gene>
<proteinExistence type="predicted"/>
<feature type="non-terminal residue" evidence="1">
    <location>
        <position position="1"/>
    </location>
</feature>
<dbReference type="EMBL" id="AZMM01002384">
    <property type="protein sequence ID" value="ETJ43609.1"/>
    <property type="molecule type" value="Genomic_DNA"/>
</dbReference>